<evidence type="ECO:0000256" key="8">
    <source>
        <dbReference type="HAMAP-Rule" id="MF_00692"/>
    </source>
</evidence>
<dbReference type="PANTHER" id="PTHR32057">
    <property type="entry name" value="PROTEIN ADENYLYLTRANSFERASE SELO, MITOCHONDRIAL"/>
    <property type="match status" value="1"/>
</dbReference>
<keyword evidence="2 8" id="KW-0808">Transferase</keyword>
<comment type="catalytic activity">
    <reaction evidence="8">
        <text>L-histidyl-[protein] + UTP = N(tele)-(5'-uridylyl)-L-histidyl-[protein] + diphosphate</text>
        <dbReference type="Rhea" id="RHEA:83891"/>
        <dbReference type="Rhea" id="RHEA-COMP:9745"/>
        <dbReference type="Rhea" id="RHEA-COMP:20239"/>
        <dbReference type="ChEBI" id="CHEBI:29979"/>
        <dbReference type="ChEBI" id="CHEBI:33019"/>
        <dbReference type="ChEBI" id="CHEBI:46398"/>
        <dbReference type="ChEBI" id="CHEBI:233474"/>
    </reaction>
</comment>
<evidence type="ECO:0000256" key="4">
    <source>
        <dbReference type="ARBA" id="ARBA00022723"/>
    </source>
</evidence>
<feature type="binding site" evidence="8">
    <location>
        <position position="90"/>
    </location>
    <ligand>
        <name>ATP</name>
        <dbReference type="ChEBI" id="CHEBI:30616"/>
    </ligand>
</feature>
<keyword evidence="8" id="KW-0464">Manganese</keyword>
<evidence type="ECO:0000256" key="2">
    <source>
        <dbReference type="ARBA" id="ARBA00022679"/>
    </source>
</evidence>
<comment type="function">
    <text evidence="8">Nucleotidyltransferase involved in the post-translational modification of proteins. It can catalyze the addition of adenosine monophosphate (AMP) or uridine monophosphate (UMP) to a protein, resulting in modifications known as AMPylation and UMPylation.</text>
</comment>
<dbReference type="RefSeq" id="WP_235226562.1">
    <property type="nucleotide sequence ID" value="NZ_JAKGAQ010000003.1"/>
</dbReference>
<evidence type="ECO:0000313" key="9">
    <source>
        <dbReference type="EMBL" id="MCF2872242.1"/>
    </source>
</evidence>
<evidence type="ECO:0000313" key="10">
    <source>
        <dbReference type="Proteomes" id="UP001200557"/>
    </source>
</evidence>
<feature type="binding site" evidence="8">
    <location>
        <position position="91"/>
    </location>
    <ligand>
        <name>ATP</name>
        <dbReference type="ChEBI" id="CHEBI:30616"/>
    </ligand>
</feature>
<evidence type="ECO:0000256" key="3">
    <source>
        <dbReference type="ARBA" id="ARBA00022695"/>
    </source>
</evidence>
<evidence type="ECO:0000256" key="1">
    <source>
        <dbReference type="ARBA" id="ARBA00009747"/>
    </source>
</evidence>
<dbReference type="Pfam" id="PF02696">
    <property type="entry name" value="SelO"/>
    <property type="match status" value="1"/>
</dbReference>
<dbReference type="EC" id="2.7.7.-" evidence="8"/>
<comment type="similarity">
    <text evidence="1 8">Belongs to the SELO family.</text>
</comment>
<dbReference type="PANTHER" id="PTHR32057:SF14">
    <property type="entry name" value="PROTEIN ADENYLYLTRANSFERASE SELO, MITOCHONDRIAL"/>
    <property type="match status" value="1"/>
</dbReference>
<feature type="binding site" evidence="8">
    <location>
        <position position="88"/>
    </location>
    <ligand>
        <name>ATP</name>
        <dbReference type="ChEBI" id="CHEBI:30616"/>
    </ligand>
</feature>
<sequence length="459" mass="50021">MPLTLSFDTTYLSLPDRFYSRQPADPVSAPQLIVFNHALAADLGLDTSGMSDEEAASIFSGNDIPDGADPFAQVYAGHQFGGFSAQLGDGRALHLGEVSGPTGRYDIQLKGSGPTPYSRNGDGRAWVGPVLREYLMSCAMDALDIPTTKALAAVTTGDKILREQGLLPGAIVTRVAASHIRVGTFQYFAARADVEALQKLTDYVIARHYPDAKDPLELFEMVMQRHATLVAKWMAVGFIHGVMNTDNVQIAGETIDYGPCAFMDTYHPDTVFSSIDRQGRYAYSNQGPITHWNLAQFATALVAIMPDTDKAIADFTAILNRFPALYDAEWAKAFAPKLGLAHSDDATALAKDLLAQMANIPMDFTNTFADLDRATAQFLPDWHAKWCALGPDDDMWRQTNPLVIPRTHKIEDVITAATGGDYAPFHAMLAAISAPFEMSPDFMLPPDDDQKVLQTFCGT</sequence>
<feature type="binding site" evidence="8">
    <location>
        <position position="122"/>
    </location>
    <ligand>
        <name>ATP</name>
        <dbReference type="ChEBI" id="CHEBI:30616"/>
    </ligand>
</feature>
<proteinExistence type="inferred from homology"/>
<reference evidence="9 10" key="1">
    <citation type="submission" date="2022-01" db="EMBL/GenBank/DDBJ databases">
        <title>Octadecabacter sp. nov., isolated from a marine alga.</title>
        <authorList>
            <person name="Jin M.S."/>
            <person name="Kim H.M."/>
            <person name="Han D.M."/>
            <person name="Jung J.J."/>
            <person name="Jeon C.O."/>
        </authorList>
    </citation>
    <scope>NUCLEOTIDE SEQUENCE [LARGE SCALE GENOMIC DNA]</scope>
    <source>
        <strain evidence="9 10">G9-8</strain>
    </source>
</reference>
<accession>A0ABS9CZM6</accession>
<gene>
    <name evidence="8" type="primary">ydiU</name>
    <name evidence="8" type="synonym">selO</name>
    <name evidence="9" type="ORF">L0664_14295</name>
</gene>
<keyword evidence="4 8" id="KW-0479">Metal-binding</keyword>
<dbReference type="NCBIfam" id="NF000658">
    <property type="entry name" value="PRK00029.1"/>
    <property type="match status" value="1"/>
</dbReference>
<feature type="binding site" evidence="8">
    <location>
        <position position="174"/>
    </location>
    <ligand>
        <name>ATP</name>
        <dbReference type="ChEBI" id="CHEBI:30616"/>
    </ligand>
</feature>
<feature type="binding site" evidence="8">
    <location>
        <position position="247"/>
    </location>
    <ligand>
        <name>Mg(2+)</name>
        <dbReference type="ChEBI" id="CHEBI:18420"/>
    </ligand>
</feature>
<comment type="catalytic activity">
    <reaction evidence="8">
        <text>L-seryl-[protein] + ATP = 3-O-(5'-adenylyl)-L-seryl-[protein] + diphosphate</text>
        <dbReference type="Rhea" id="RHEA:58120"/>
        <dbReference type="Rhea" id="RHEA-COMP:9863"/>
        <dbReference type="Rhea" id="RHEA-COMP:15073"/>
        <dbReference type="ChEBI" id="CHEBI:29999"/>
        <dbReference type="ChEBI" id="CHEBI:30616"/>
        <dbReference type="ChEBI" id="CHEBI:33019"/>
        <dbReference type="ChEBI" id="CHEBI:142516"/>
        <dbReference type="EC" id="2.7.7.108"/>
    </reaction>
</comment>
<comment type="catalytic activity">
    <reaction evidence="8">
        <text>L-tyrosyl-[protein] + ATP = O-(5'-adenylyl)-L-tyrosyl-[protein] + diphosphate</text>
        <dbReference type="Rhea" id="RHEA:54288"/>
        <dbReference type="Rhea" id="RHEA-COMP:10136"/>
        <dbReference type="Rhea" id="RHEA-COMP:13846"/>
        <dbReference type="ChEBI" id="CHEBI:30616"/>
        <dbReference type="ChEBI" id="CHEBI:33019"/>
        <dbReference type="ChEBI" id="CHEBI:46858"/>
        <dbReference type="ChEBI" id="CHEBI:83624"/>
        <dbReference type="EC" id="2.7.7.108"/>
    </reaction>
</comment>
<dbReference type="EMBL" id="JAKGAQ010000003">
    <property type="protein sequence ID" value="MCF2872242.1"/>
    <property type="molecule type" value="Genomic_DNA"/>
</dbReference>
<feature type="binding site" evidence="8">
    <location>
        <position position="110"/>
    </location>
    <ligand>
        <name>ATP</name>
        <dbReference type="ChEBI" id="CHEBI:30616"/>
    </ligand>
</feature>
<feature type="binding site" evidence="8">
    <location>
        <position position="181"/>
    </location>
    <ligand>
        <name>ATP</name>
        <dbReference type="ChEBI" id="CHEBI:30616"/>
    </ligand>
</feature>
<feature type="binding site" evidence="8">
    <location>
        <position position="123"/>
    </location>
    <ligand>
        <name>ATP</name>
        <dbReference type="ChEBI" id="CHEBI:30616"/>
    </ligand>
</feature>
<evidence type="ECO:0000256" key="7">
    <source>
        <dbReference type="ARBA" id="ARBA00022842"/>
    </source>
</evidence>
<evidence type="ECO:0000256" key="6">
    <source>
        <dbReference type="ARBA" id="ARBA00022840"/>
    </source>
</evidence>
<feature type="active site" description="Proton acceptor" evidence="8">
    <location>
        <position position="246"/>
    </location>
</feature>
<name>A0ABS9CZM6_9RHOB</name>
<feature type="binding site" evidence="8">
    <location>
        <position position="256"/>
    </location>
    <ligand>
        <name>Mg(2+)</name>
        <dbReference type="ChEBI" id="CHEBI:18420"/>
    </ligand>
</feature>
<keyword evidence="3 8" id="KW-0548">Nucleotidyltransferase</keyword>
<organism evidence="9 10">
    <name type="scientific">Octadecabacter dasysiphoniae</name>
    <dbReference type="NCBI Taxonomy" id="2909341"/>
    <lineage>
        <taxon>Bacteria</taxon>
        <taxon>Pseudomonadati</taxon>
        <taxon>Pseudomonadota</taxon>
        <taxon>Alphaproteobacteria</taxon>
        <taxon>Rhodobacterales</taxon>
        <taxon>Roseobacteraceae</taxon>
        <taxon>Octadecabacter</taxon>
    </lineage>
</organism>
<comment type="cofactor">
    <cofactor evidence="8">
        <name>Mg(2+)</name>
        <dbReference type="ChEBI" id="CHEBI:18420"/>
    </cofactor>
    <cofactor evidence="8">
        <name>Mn(2+)</name>
        <dbReference type="ChEBI" id="CHEBI:29035"/>
    </cofactor>
</comment>
<feature type="binding site" evidence="8">
    <location>
        <position position="256"/>
    </location>
    <ligand>
        <name>ATP</name>
        <dbReference type="ChEBI" id="CHEBI:30616"/>
    </ligand>
</feature>
<keyword evidence="10" id="KW-1185">Reference proteome</keyword>
<dbReference type="Proteomes" id="UP001200557">
    <property type="component" value="Unassembled WGS sequence"/>
</dbReference>
<keyword evidence="5 8" id="KW-0547">Nucleotide-binding</keyword>
<comment type="caution">
    <text evidence="9">The sequence shown here is derived from an EMBL/GenBank/DDBJ whole genome shotgun (WGS) entry which is preliminary data.</text>
</comment>
<dbReference type="EC" id="2.7.7.108" evidence="8"/>
<dbReference type="InterPro" id="IPR003846">
    <property type="entry name" value="SelO"/>
</dbReference>
<keyword evidence="7 8" id="KW-0460">Magnesium</keyword>
<evidence type="ECO:0000256" key="5">
    <source>
        <dbReference type="ARBA" id="ARBA00022741"/>
    </source>
</evidence>
<dbReference type="HAMAP" id="MF_00692">
    <property type="entry name" value="SelO"/>
    <property type="match status" value="1"/>
</dbReference>
<comment type="catalytic activity">
    <reaction evidence="8">
        <text>L-tyrosyl-[protein] + UTP = O-(5'-uridylyl)-L-tyrosyl-[protein] + diphosphate</text>
        <dbReference type="Rhea" id="RHEA:83887"/>
        <dbReference type="Rhea" id="RHEA-COMP:10136"/>
        <dbReference type="Rhea" id="RHEA-COMP:20238"/>
        <dbReference type="ChEBI" id="CHEBI:33019"/>
        <dbReference type="ChEBI" id="CHEBI:46398"/>
        <dbReference type="ChEBI" id="CHEBI:46858"/>
        <dbReference type="ChEBI" id="CHEBI:90602"/>
    </reaction>
</comment>
<comment type="catalytic activity">
    <reaction evidence="8">
        <text>L-seryl-[protein] + UTP = O-(5'-uridylyl)-L-seryl-[protein] + diphosphate</text>
        <dbReference type="Rhea" id="RHEA:64604"/>
        <dbReference type="Rhea" id="RHEA-COMP:9863"/>
        <dbReference type="Rhea" id="RHEA-COMP:16635"/>
        <dbReference type="ChEBI" id="CHEBI:29999"/>
        <dbReference type="ChEBI" id="CHEBI:33019"/>
        <dbReference type="ChEBI" id="CHEBI:46398"/>
        <dbReference type="ChEBI" id="CHEBI:156051"/>
    </reaction>
</comment>
<keyword evidence="6 8" id="KW-0067">ATP-binding</keyword>
<protein>
    <recommendedName>
        <fullName evidence="8">Protein nucleotidyltransferase YdiU</fullName>
        <ecNumber evidence="8">2.7.7.-</ecNumber>
    </recommendedName>
    <alternativeName>
        <fullName evidence="8">Protein adenylyltransferase YdiU</fullName>
        <ecNumber evidence="8">2.7.7.108</ecNumber>
    </alternativeName>
    <alternativeName>
        <fullName evidence="8">Protein uridylyltransferase YdiU</fullName>
        <ecNumber evidence="8">2.7.7.-</ecNumber>
    </alternativeName>
</protein>
<comment type="catalytic activity">
    <reaction evidence="8">
        <text>L-threonyl-[protein] + ATP = 3-O-(5'-adenylyl)-L-threonyl-[protein] + diphosphate</text>
        <dbReference type="Rhea" id="RHEA:54292"/>
        <dbReference type="Rhea" id="RHEA-COMP:11060"/>
        <dbReference type="Rhea" id="RHEA-COMP:13847"/>
        <dbReference type="ChEBI" id="CHEBI:30013"/>
        <dbReference type="ChEBI" id="CHEBI:30616"/>
        <dbReference type="ChEBI" id="CHEBI:33019"/>
        <dbReference type="ChEBI" id="CHEBI:138113"/>
        <dbReference type="EC" id="2.7.7.108"/>
    </reaction>
</comment>